<dbReference type="Pfam" id="PF01823">
    <property type="entry name" value="MACPF"/>
    <property type="match status" value="1"/>
</dbReference>
<dbReference type="PROSITE" id="PS51412">
    <property type="entry name" value="MACPF_2"/>
    <property type="match status" value="1"/>
</dbReference>
<dbReference type="AlphaFoldDB" id="A0A9D1AIK6"/>
<dbReference type="EMBL" id="DVHB01000091">
    <property type="protein sequence ID" value="HIR39789.1"/>
    <property type="molecule type" value="Genomic_DNA"/>
</dbReference>
<accession>A0A9D1AIK6</accession>
<sequence>MLKSARRVLLCAVCAVICIIALAIGLAMPKVTYAESNEEVRAQSAAAQKEAQYAVPFAVDEQSGLGLNINVVKAEAVDDYNTSYSVLDPAKISQMPASRINRSSSQSYTYYTSDIEDLVLDFKLNVNIGGEMVAFIGALKANLESALGVSYSNYLYKFFSVLEHNILRYNSYLNDYSDPDTYEGYFSDSFLNDLEELSQNEDFDGFFDKYGTHIIGSANYGGRMAASYVLVSDTVILNSDVSSVISQEVDFANLGNVSLASIAESIGAKFGVNYSSGELTRGFYVESVGGDSFISGLPSNFEDSYNDWLSSFNSSGAASVLINYTNDGLVPIWDILPASYAGLSDEMETAFETYYDNFESNIISEFKSTNDVDFAGGSGSVDDPFQISNATQLKNIPEVSMNANYILNNNVTLTDTNWVPLGGYYRETPEFNGTLNGNGKTISGLRRTADITEKNHGFYFGLFGCIGSEGVVKDLTLSNVYIHMDGPEVNDAAARVFVGALAGMVHGTVQDVTVNGTVYNDVCTNGIVYAGGLAGAAYLATFEDCTNNADVTSGRYTGVGGGLVGYSTGGSFRYCENTGDVLARCTGWGGHASAAGISGEIYQGDTAINMTTFTSCTNSGKPDAQNYPGGIFGDLTEGEIYSKTTSNIYS</sequence>
<evidence type="ECO:0000313" key="3">
    <source>
        <dbReference type="Proteomes" id="UP000824179"/>
    </source>
</evidence>
<feature type="domain" description="MACPF" evidence="1">
    <location>
        <begin position="32"/>
        <end position="362"/>
    </location>
</feature>
<dbReference type="InterPro" id="IPR020864">
    <property type="entry name" value="MACPF"/>
</dbReference>
<reference evidence="2" key="2">
    <citation type="journal article" date="2021" name="PeerJ">
        <title>Extensive microbial diversity within the chicken gut microbiome revealed by metagenomics and culture.</title>
        <authorList>
            <person name="Gilroy R."/>
            <person name="Ravi A."/>
            <person name="Getino M."/>
            <person name="Pursley I."/>
            <person name="Horton D.L."/>
            <person name="Alikhan N.F."/>
            <person name="Baker D."/>
            <person name="Gharbi K."/>
            <person name="Hall N."/>
            <person name="Watson M."/>
            <person name="Adriaenssens E.M."/>
            <person name="Foster-Nyarko E."/>
            <person name="Jarju S."/>
            <person name="Secka A."/>
            <person name="Antonio M."/>
            <person name="Oren A."/>
            <person name="Chaudhuri R.R."/>
            <person name="La Ragione R."/>
            <person name="Hildebrand F."/>
            <person name="Pallen M.J."/>
        </authorList>
    </citation>
    <scope>NUCLEOTIDE SEQUENCE</scope>
    <source>
        <strain evidence="2">ChiW25-3613</strain>
    </source>
</reference>
<protein>
    <recommendedName>
        <fullName evidence="1">MACPF domain-containing protein</fullName>
    </recommendedName>
</protein>
<dbReference type="Proteomes" id="UP000824179">
    <property type="component" value="Unassembled WGS sequence"/>
</dbReference>
<proteinExistence type="predicted"/>
<organism evidence="2 3">
    <name type="scientific">Candidatus Coproplasma stercoripullorum</name>
    <dbReference type="NCBI Taxonomy" id="2840751"/>
    <lineage>
        <taxon>Bacteria</taxon>
        <taxon>Bacillati</taxon>
        <taxon>Bacillota</taxon>
        <taxon>Clostridia</taxon>
        <taxon>Eubacteriales</taxon>
        <taxon>Candidatus Coproplasma</taxon>
    </lineage>
</organism>
<dbReference type="Gene3D" id="2.160.20.110">
    <property type="match status" value="1"/>
</dbReference>
<comment type="caution">
    <text evidence="2">The sequence shown here is derived from an EMBL/GenBank/DDBJ whole genome shotgun (WGS) entry which is preliminary data.</text>
</comment>
<evidence type="ECO:0000313" key="2">
    <source>
        <dbReference type="EMBL" id="HIR39789.1"/>
    </source>
</evidence>
<name>A0A9D1AIK6_9FIRM</name>
<reference evidence="2" key="1">
    <citation type="submission" date="2020-10" db="EMBL/GenBank/DDBJ databases">
        <authorList>
            <person name="Gilroy R."/>
        </authorList>
    </citation>
    <scope>NUCLEOTIDE SEQUENCE</scope>
    <source>
        <strain evidence="2">ChiW25-3613</strain>
    </source>
</reference>
<evidence type="ECO:0000259" key="1">
    <source>
        <dbReference type="PROSITE" id="PS51412"/>
    </source>
</evidence>
<gene>
    <name evidence="2" type="ORF">IAB90_05340</name>
</gene>